<keyword evidence="2" id="KW-1185">Reference proteome</keyword>
<feature type="non-terminal residue" evidence="1">
    <location>
        <position position="101"/>
    </location>
</feature>
<name>A0AAE0R8D7_9TELE</name>
<comment type="caution">
    <text evidence="1">The sequence shown here is derived from an EMBL/GenBank/DDBJ whole genome shotgun (WGS) entry which is preliminary data.</text>
</comment>
<protein>
    <submittedName>
        <fullName evidence="1">Uncharacterized protein</fullName>
    </submittedName>
</protein>
<reference evidence="1" key="1">
    <citation type="submission" date="2023-06" db="EMBL/GenBank/DDBJ databases">
        <title>Male Hemibagrus guttatus genome.</title>
        <authorList>
            <person name="Bian C."/>
        </authorList>
    </citation>
    <scope>NUCLEOTIDE SEQUENCE</scope>
    <source>
        <strain evidence="1">Male_cb2023</strain>
        <tissue evidence="1">Muscle</tissue>
    </source>
</reference>
<gene>
    <name evidence="1" type="ORF">QTP70_025614</name>
</gene>
<dbReference type="Proteomes" id="UP001274896">
    <property type="component" value="Unassembled WGS sequence"/>
</dbReference>
<proteinExistence type="predicted"/>
<evidence type="ECO:0000313" key="2">
    <source>
        <dbReference type="Proteomes" id="UP001274896"/>
    </source>
</evidence>
<sequence length="101" mass="11853">SEEKKEPEYYKLQSEKNEEFCLATRFTVQNATFAAWPTSKYPADAVQFEDEGYYSRLMLKSNETCDETESTCDHKKEDSSNFQSGDTIPYWKTWMNFVLST</sequence>
<organism evidence="1 2">
    <name type="scientific">Hemibagrus guttatus</name>
    <dbReference type="NCBI Taxonomy" id="175788"/>
    <lineage>
        <taxon>Eukaryota</taxon>
        <taxon>Metazoa</taxon>
        <taxon>Chordata</taxon>
        <taxon>Craniata</taxon>
        <taxon>Vertebrata</taxon>
        <taxon>Euteleostomi</taxon>
        <taxon>Actinopterygii</taxon>
        <taxon>Neopterygii</taxon>
        <taxon>Teleostei</taxon>
        <taxon>Ostariophysi</taxon>
        <taxon>Siluriformes</taxon>
        <taxon>Bagridae</taxon>
        <taxon>Hemibagrus</taxon>
    </lineage>
</organism>
<accession>A0AAE0R8D7</accession>
<dbReference type="AlphaFoldDB" id="A0AAE0R8D7"/>
<evidence type="ECO:0000313" key="1">
    <source>
        <dbReference type="EMBL" id="KAK3546270.1"/>
    </source>
</evidence>
<dbReference type="EMBL" id="JAUCMX010000005">
    <property type="protein sequence ID" value="KAK3546270.1"/>
    <property type="molecule type" value="Genomic_DNA"/>
</dbReference>